<evidence type="ECO:0000313" key="3">
    <source>
        <dbReference type="EMBL" id="RCW63606.1"/>
    </source>
</evidence>
<dbReference type="InterPro" id="IPR036282">
    <property type="entry name" value="Glutathione-S-Trfase_C_sf"/>
</dbReference>
<organism evidence="3 4">
    <name type="scientific">Pseudorhodoferax soli</name>
    <dbReference type="NCBI Taxonomy" id="545864"/>
    <lineage>
        <taxon>Bacteria</taxon>
        <taxon>Pseudomonadati</taxon>
        <taxon>Pseudomonadota</taxon>
        <taxon>Betaproteobacteria</taxon>
        <taxon>Burkholderiales</taxon>
        <taxon>Comamonadaceae</taxon>
    </lineage>
</organism>
<dbReference type="InterPro" id="IPR010987">
    <property type="entry name" value="Glutathione-S-Trfase_C-like"/>
</dbReference>
<dbReference type="InterPro" id="IPR004045">
    <property type="entry name" value="Glutathione_S-Trfase_N"/>
</dbReference>
<sequence>MIEFYFWPTPNCRKISILLEELQLPFALHRIDIHSGQQKLPQFLEVNPNGRVPAIVDHEPAEGGKVVLAESGAILVYLAGKVEGWLPRKQSDLAEVLQWLFWQMSALGPMQGQASHFLNSASDPCTYARDRFKAEVARLYQVLEDRLATRQYLCRSFGLADIACFPWVSLSARGGIDLSKYPSVSRWMDALSARPAVGRGMVLT</sequence>
<gene>
    <name evidence="3" type="ORF">DES41_1182</name>
</gene>
<dbReference type="RefSeq" id="WP_114472593.1">
    <property type="nucleotide sequence ID" value="NZ_QPJK01000018.1"/>
</dbReference>
<dbReference type="InterPro" id="IPR004046">
    <property type="entry name" value="GST_C"/>
</dbReference>
<dbReference type="SFLD" id="SFLDG00358">
    <property type="entry name" value="Main_(cytGST)"/>
    <property type="match status" value="1"/>
</dbReference>
<feature type="domain" description="GST N-terminal" evidence="1">
    <location>
        <begin position="1"/>
        <end position="86"/>
    </location>
</feature>
<name>A0A368X8S2_9BURK</name>
<evidence type="ECO:0000259" key="1">
    <source>
        <dbReference type="PROSITE" id="PS50404"/>
    </source>
</evidence>
<dbReference type="SUPFAM" id="SSF47616">
    <property type="entry name" value="GST C-terminal domain-like"/>
    <property type="match status" value="1"/>
</dbReference>
<dbReference type="Pfam" id="PF13409">
    <property type="entry name" value="GST_N_2"/>
    <property type="match status" value="1"/>
</dbReference>
<dbReference type="PANTHER" id="PTHR44051">
    <property type="entry name" value="GLUTATHIONE S-TRANSFERASE-RELATED"/>
    <property type="match status" value="1"/>
</dbReference>
<dbReference type="Proteomes" id="UP000252884">
    <property type="component" value="Unassembled WGS sequence"/>
</dbReference>
<keyword evidence="4" id="KW-1185">Reference proteome</keyword>
<protein>
    <submittedName>
        <fullName evidence="3">GST-like protein</fullName>
    </submittedName>
</protein>
<dbReference type="Gene3D" id="1.20.1050.10">
    <property type="match status" value="1"/>
</dbReference>
<accession>A0A368X8S2</accession>
<dbReference type="Gene3D" id="3.40.30.10">
    <property type="entry name" value="Glutaredoxin"/>
    <property type="match status" value="1"/>
</dbReference>
<dbReference type="InterPro" id="IPR040079">
    <property type="entry name" value="Glutathione_S-Trfase"/>
</dbReference>
<dbReference type="SUPFAM" id="SSF52833">
    <property type="entry name" value="Thioredoxin-like"/>
    <property type="match status" value="1"/>
</dbReference>
<dbReference type="SFLD" id="SFLDG01151">
    <property type="entry name" value="Main.2:_Nu-like"/>
    <property type="match status" value="1"/>
</dbReference>
<dbReference type="OrthoDB" id="81087at2"/>
<dbReference type="PROSITE" id="PS50405">
    <property type="entry name" value="GST_CTER"/>
    <property type="match status" value="1"/>
</dbReference>
<dbReference type="InterPro" id="IPR036249">
    <property type="entry name" value="Thioredoxin-like_sf"/>
</dbReference>
<dbReference type="CDD" id="cd03048">
    <property type="entry name" value="GST_N_Ure2p_like"/>
    <property type="match status" value="1"/>
</dbReference>
<proteinExistence type="predicted"/>
<evidence type="ECO:0000259" key="2">
    <source>
        <dbReference type="PROSITE" id="PS50405"/>
    </source>
</evidence>
<comment type="caution">
    <text evidence="3">The sequence shown here is derived from an EMBL/GenBank/DDBJ whole genome shotgun (WGS) entry which is preliminary data.</text>
</comment>
<evidence type="ECO:0000313" key="4">
    <source>
        <dbReference type="Proteomes" id="UP000252884"/>
    </source>
</evidence>
<reference evidence="3 4" key="1">
    <citation type="submission" date="2018-07" db="EMBL/GenBank/DDBJ databases">
        <title>Genomic Encyclopedia of Type Strains, Phase IV (KMG-IV): sequencing the most valuable type-strain genomes for metagenomic binning, comparative biology and taxonomic classification.</title>
        <authorList>
            <person name="Goeker M."/>
        </authorList>
    </citation>
    <scope>NUCLEOTIDE SEQUENCE [LARGE SCALE GENOMIC DNA]</scope>
    <source>
        <strain evidence="3 4">DSM 21634</strain>
    </source>
</reference>
<dbReference type="Pfam" id="PF00043">
    <property type="entry name" value="GST_C"/>
    <property type="match status" value="1"/>
</dbReference>
<dbReference type="PANTHER" id="PTHR44051:SF8">
    <property type="entry name" value="GLUTATHIONE S-TRANSFERASE GSTA"/>
    <property type="match status" value="1"/>
</dbReference>
<feature type="domain" description="GST C-terminal" evidence="2">
    <location>
        <begin position="89"/>
        <end position="204"/>
    </location>
</feature>
<dbReference type="EMBL" id="QPJK01000018">
    <property type="protein sequence ID" value="RCW63606.1"/>
    <property type="molecule type" value="Genomic_DNA"/>
</dbReference>
<dbReference type="AlphaFoldDB" id="A0A368X8S2"/>
<dbReference type="PROSITE" id="PS50404">
    <property type="entry name" value="GST_NTER"/>
    <property type="match status" value="1"/>
</dbReference>
<dbReference type="SFLD" id="SFLDS00019">
    <property type="entry name" value="Glutathione_Transferase_(cytos"/>
    <property type="match status" value="1"/>
</dbReference>